<evidence type="ECO:0000259" key="1">
    <source>
        <dbReference type="SMART" id="SM00966"/>
    </source>
</evidence>
<dbReference type="InterPro" id="IPR037914">
    <property type="entry name" value="SpoVT-AbrB_sf"/>
</dbReference>
<dbReference type="GO" id="GO:0003677">
    <property type="term" value="F:DNA binding"/>
    <property type="evidence" value="ECO:0007669"/>
    <property type="project" value="InterPro"/>
</dbReference>
<reference evidence="2" key="1">
    <citation type="submission" date="2018-06" db="EMBL/GenBank/DDBJ databases">
        <authorList>
            <person name="Zhirakovskaya E."/>
        </authorList>
    </citation>
    <scope>NUCLEOTIDE SEQUENCE</scope>
</reference>
<dbReference type="EMBL" id="UOGJ01000146">
    <property type="protein sequence ID" value="VAX37987.1"/>
    <property type="molecule type" value="Genomic_DNA"/>
</dbReference>
<dbReference type="InterPro" id="IPR007159">
    <property type="entry name" value="SpoVT-AbrB_dom"/>
</dbReference>
<dbReference type="AlphaFoldDB" id="A0A3B1E580"/>
<feature type="domain" description="SpoVT-AbrB" evidence="1">
    <location>
        <begin position="11"/>
        <end position="56"/>
    </location>
</feature>
<dbReference type="Gene3D" id="2.10.260.10">
    <property type="match status" value="1"/>
</dbReference>
<evidence type="ECO:0000313" key="2">
    <source>
        <dbReference type="EMBL" id="VAX37987.1"/>
    </source>
</evidence>
<protein>
    <recommendedName>
        <fullName evidence="1">SpoVT-AbrB domain-containing protein</fullName>
    </recommendedName>
</protein>
<dbReference type="SMART" id="SM00966">
    <property type="entry name" value="SpoVT_AbrB"/>
    <property type="match status" value="1"/>
</dbReference>
<sequence>MLSVEVNAMVSTVTVRGQTAIPVDIRRRYNIKPQTKLEWIDDGHTITIIPVPIDPIKALKGRFKETDLLEALLKSRKEERKRG</sequence>
<accession>A0A3B1E580</accession>
<dbReference type="SUPFAM" id="SSF89447">
    <property type="entry name" value="AbrB/MazE/MraZ-like"/>
    <property type="match status" value="1"/>
</dbReference>
<organism evidence="2">
    <name type="scientific">hydrothermal vent metagenome</name>
    <dbReference type="NCBI Taxonomy" id="652676"/>
    <lineage>
        <taxon>unclassified sequences</taxon>
        <taxon>metagenomes</taxon>
        <taxon>ecological metagenomes</taxon>
    </lineage>
</organism>
<name>A0A3B1E580_9ZZZZ</name>
<proteinExistence type="predicted"/>
<gene>
    <name evidence="2" type="ORF">MNBD_UNCLBAC01-352</name>
</gene>